<keyword evidence="1" id="KW-0472">Membrane</keyword>
<protein>
    <recommendedName>
        <fullName evidence="4">SMODS and SLOG-associating 2TM effector domain-containing protein</fullName>
    </recommendedName>
</protein>
<evidence type="ECO:0000313" key="3">
    <source>
        <dbReference type="Proteomes" id="UP000593998"/>
    </source>
</evidence>
<organism evidence="2 3">
    <name type="scientific">Janibacter indicus</name>
    <dbReference type="NCBI Taxonomy" id="857417"/>
    <lineage>
        <taxon>Bacteria</taxon>
        <taxon>Bacillati</taxon>
        <taxon>Actinomycetota</taxon>
        <taxon>Actinomycetes</taxon>
        <taxon>Micrococcales</taxon>
        <taxon>Intrasporangiaceae</taxon>
        <taxon>Janibacter</taxon>
    </lineage>
</organism>
<keyword evidence="1" id="KW-0812">Transmembrane</keyword>
<keyword evidence="1" id="KW-1133">Transmembrane helix</keyword>
<evidence type="ECO:0008006" key="4">
    <source>
        <dbReference type="Google" id="ProtNLM"/>
    </source>
</evidence>
<reference evidence="2 3" key="1">
    <citation type="submission" date="2020-10" db="EMBL/GenBank/DDBJ databases">
        <title>Janibacter indicus TT2 genome sequence.</title>
        <authorList>
            <person name="Lee K."/>
            <person name="Ganzorig M."/>
        </authorList>
    </citation>
    <scope>NUCLEOTIDE SEQUENCE [LARGE SCALE GENOMIC DNA]</scope>
    <source>
        <strain evidence="2 3">TT2</strain>
    </source>
</reference>
<proteinExistence type="predicted"/>
<dbReference type="Pfam" id="PF24838">
    <property type="entry name" value="8xMP"/>
    <property type="match status" value="1"/>
</dbReference>
<dbReference type="AlphaFoldDB" id="A0A7L9J3U7"/>
<evidence type="ECO:0000313" key="2">
    <source>
        <dbReference type="EMBL" id="QOK24276.1"/>
    </source>
</evidence>
<dbReference type="EMBL" id="CP062789">
    <property type="protein sequence ID" value="QOK24276.1"/>
    <property type="molecule type" value="Genomic_DNA"/>
</dbReference>
<feature type="transmembrane region" description="Helical" evidence="1">
    <location>
        <begin position="59"/>
        <end position="77"/>
    </location>
</feature>
<accession>A0A7L9J3U7</accession>
<feature type="transmembrane region" description="Helical" evidence="1">
    <location>
        <begin position="130"/>
        <end position="151"/>
    </location>
</feature>
<sequence>MKEPTRDTVELYKLAVEMADRVSARRGHANQFYLTLQSVLLGAPALVEAVGSRGSIEPFLSFLLCVVGVVTSVTWWLQLKSYRDLNRAKFAVINAIEEEYFEVRPFLDEWNQLKSDPIARWRPRYAELGTVERVVPVVFLLINLVLAVIVWL</sequence>
<gene>
    <name evidence="2" type="ORF">IGS73_08050</name>
</gene>
<feature type="transmembrane region" description="Helical" evidence="1">
    <location>
        <begin position="31"/>
        <end position="47"/>
    </location>
</feature>
<name>A0A7L9J3U7_9MICO</name>
<evidence type="ECO:0000256" key="1">
    <source>
        <dbReference type="SAM" id="Phobius"/>
    </source>
</evidence>
<dbReference type="InterPro" id="IPR056918">
    <property type="entry name" value="8xMP"/>
</dbReference>
<dbReference type="Proteomes" id="UP000593998">
    <property type="component" value="Chromosome"/>
</dbReference>